<feature type="compositionally biased region" description="Basic and acidic residues" evidence="1">
    <location>
        <begin position="149"/>
        <end position="158"/>
    </location>
</feature>
<organism evidence="2 3">
    <name type="scientific">Cannabis sativa</name>
    <name type="common">Hemp</name>
    <name type="synonym">Marijuana</name>
    <dbReference type="NCBI Taxonomy" id="3483"/>
    <lineage>
        <taxon>Eukaryota</taxon>
        <taxon>Viridiplantae</taxon>
        <taxon>Streptophyta</taxon>
        <taxon>Embryophyta</taxon>
        <taxon>Tracheophyta</taxon>
        <taxon>Spermatophyta</taxon>
        <taxon>Magnoliopsida</taxon>
        <taxon>eudicotyledons</taxon>
        <taxon>Gunneridae</taxon>
        <taxon>Pentapetalae</taxon>
        <taxon>rosids</taxon>
        <taxon>fabids</taxon>
        <taxon>Rosales</taxon>
        <taxon>Cannabaceae</taxon>
        <taxon>Cannabis</taxon>
    </lineage>
</organism>
<reference evidence="2 3" key="1">
    <citation type="journal article" date="2020" name="bioRxiv">
        <title>Sequence and annotation of 42 cannabis genomes reveals extensive copy number variation in cannabinoid synthesis and pathogen resistance genes.</title>
        <authorList>
            <person name="Mckernan K.J."/>
            <person name="Helbert Y."/>
            <person name="Kane L.T."/>
            <person name="Ebling H."/>
            <person name="Zhang L."/>
            <person name="Liu B."/>
            <person name="Eaton Z."/>
            <person name="Mclaughlin S."/>
            <person name="Kingan S."/>
            <person name="Baybayan P."/>
            <person name="Concepcion G."/>
            <person name="Jordan M."/>
            <person name="Riva A."/>
            <person name="Barbazuk W."/>
            <person name="Harkins T."/>
        </authorList>
    </citation>
    <scope>NUCLEOTIDE SEQUENCE [LARGE SCALE GENOMIC DNA]</scope>
    <source>
        <strain evidence="3">cv. Jamaican Lion 4</strain>
        <tissue evidence="2">Leaf</tissue>
    </source>
</reference>
<accession>A0A7J6E8I4</accession>
<comment type="caution">
    <text evidence="2">The sequence shown here is derived from an EMBL/GenBank/DDBJ whole genome shotgun (WGS) entry which is preliminary data.</text>
</comment>
<dbReference type="PANTHER" id="PTHR36332">
    <property type="entry name" value="STRESS RESPONSE PROTEIN"/>
    <property type="match status" value="1"/>
</dbReference>
<feature type="compositionally biased region" description="Basic and acidic residues" evidence="1">
    <location>
        <begin position="173"/>
        <end position="190"/>
    </location>
</feature>
<evidence type="ECO:0000256" key="1">
    <source>
        <dbReference type="SAM" id="MobiDB-lite"/>
    </source>
</evidence>
<evidence type="ECO:0000313" key="3">
    <source>
        <dbReference type="Proteomes" id="UP000583929"/>
    </source>
</evidence>
<sequence>MIKRRFYKMDHGDKNDEVTDDSSSSSDSEVEAQSQSDDDVDGVSLEQLKGDDAEACSTSSGYETEDSSANELGIDSSGLPIDEEDSDSGNERPNRIDSQLSDNELDLPGFPECVLKSKSVFKCKLCPRIVCLNEESLKAHLKSKRHSRSEKLLNEGRLKSMLNSDGEIDNEDLPAKQHEEAEPPSQDKPKREKRGRQRQRRRLQNKRSKQMVIDIVRNVLKQNLILVIKNLSQQERSRGRRGVNMTSERCYLAAKQEYAYCEKWYGDMTSSFSFVGWSDVICGSPIEQINPRQYKSTYEKDGSIDVEVLTAGDLVSSLEIVGNELQTHHDQSKTCSDTTMGLHIGKNRIMEMEKHCNGNEPPPIPPSLGNLESHQWTHAGTNCIFERFEGDGEKYSVQPGHARVNERLEATSEKVMNIEEEERGCRWVLLQSEPASEDDEFRPKSICDVCIKPNSYYSDPAQKSQIDVHDPLTLYVSNGTLHCYQVKPKPISSLNPIIEWTHSSSKYIKGHVLMIWDPGKVPLSLTSLCKWMNHIGWNFSVIFFEPLHLGYGARWVHQWRQFAKRKERWKGQKLRYLRWIFDRGRSVIVQRYSPWPTVHNTTWVQRGKIIIPWGFIPWPSPKEADLAASLVVCLLRGEIDVEIQVICLIVVQKRLAAARNMGVMSNLANSNAFCVLNWGFEANLKIDVLAATFMQSLVQPTNRGNTTLLSW</sequence>
<feature type="region of interest" description="Disordered" evidence="1">
    <location>
        <begin position="1"/>
        <end position="105"/>
    </location>
</feature>
<feature type="compositionally biased region" description="Low complexity" evidence="1">
    <location>
        <begin position="21"/>
        <end position="35"/>
    </location>
</feature>
<name>A0A7J6E8I4_CANSA</name>
<dbReference type="PANTHER" id="PTHR36332:SF1">
    <property type="entry name" value="STRESS RESPONSE PROTEIN"/>
    <property type="match status" value="1"/>
</dbReference>
<dbReference type="EMBL" id="JAATIQ010000471">
    <property type="protein sequence ID" value="KAF4354763.1"/>
    <property type="molecule type" value="Genomic_DNA"/>
</dbReference>
<feature type="region of interest" description="Disordered" evidence="1">
    <location>
        <begin position="140"/>
        <end position="207"/>
    </location>
</feature>
<protein>
    <submittedName>
        <fullName evidence="2">Uncharacterized protein</fullName>
    </submittedName>
</protein>
<proteinExistence type="predicted"/>
<gene>
    <name evidence="2" type="ORF">G4B88_009553</name>
</gene>
<feature type="compositionally biased region" description="Basic and acidic residues" evidence="1">
    <location>
        <begin position="7"/>
        <end position="17"/>
    </location>
</feature>
<dbReference type="AlphaFoldDB" id="A0A7J6E8I4"/>
<evidence type="ECO:0000313" key="2">
    <source>
        <dbReference type="EMBL" id="KAF4354763.1"/>
    </source>
</evidence>
<keyword evidence="3" id="KW-1185">Reference proteome</keyword>
<feature type="compositionally biased region" description="Basic residues" evidence="1">
    <location>
        <begin position="191"/>
        <end position="207"/>
    </location>
</feature>
<dbReference type="Proteomes" id="UP000583929">
    <property type="component" value="Unassembled WGS sequence"/>
</dbReference>